<evidence type="ECO:0000313" key="2">
    <source>
        <dbReference type="Proteomes" id="UP000556026"/>
    </source>
</evidence>
<dbReference type="GO" id="GO:0003676">
    <property type="term" value="F:nucleic acid binding"/>
    <property type="evidence" value="ECO:0007669"/>
    <property type="project" value="InterPro"/>
</dbReference>
<dbReference type="EMBL" id="BLXX01000008">
    <property type="protein sequence ID" value="GFO60345.1"/>
    <property type="molecule type" value="Genomic_DNA"/>
</dbReference>
<keyword evidence="2" id="KW-1185">Reference proteome</keyword>
<dbReference type="SUPFAM" id="SSF53098">
    <property type="entry name" value="Ribonuclease H-like"/>
    <property type="match status" value="1"/>
</dbReference>
<dbReference type="AlphaFoldDB" id="A0A6V8MJZ7"/>
<proteinExistence type="predicted"/>
<gene>
    <name evidence="1" type="ORF">GMST_26700</name>
</gene>
<name>A0A6V8MJZ7_9BACT</name>
<comment type="caution">
    <text evidence="1">The sequence shown here is derived from an EMBL/GenBank/DDBJ whole genome shotgun (WGS) entry which is preliminary data.</text>
</comment>
<dbReference type="Proteomes" id="UP000556026">
    <property type="component" value="Unassembled WGS sequence"/>
</dbReference>
<accession>A0A6V8MJZ7</accession>
<dbReference type="InterPro" id="IPR036397">
    <property type="entry name" value="RNaseH_sf"/>
</dbReference>
<sequence>MPLLTEFKHRFGRYALSVVEWIVAFKRSTERLLPGTWRIKPEGNIALERLTDRFPRYLCAPQGGVACGEGWYPVVWDLCTAIEALEHLGMPRVTGVHAEERLGGLFLRAASSSFIVRELTREAELKAAATCEECGNPGSLKIGHGFAKTLCSEHGSARQRPRQRTSTPSANLSTTPKLVFLDTEFTDLEYPQLISIGLVSDSGERFYAELSNGWSPEGCSAFVREHILPQLTAGEFLQERFFAGRRLADWLAEFGQPVRVVTDAPGYDWVLMADLLEGNLPENLHSEPLAFYCESFPELVPLLQEARQKAFADAPAHHALNDAEALREAWEVMTSNLHPAILDQYLRL</sequence>
<organism evidence="1 2">
    <name type="scientific">Geomonas silvestris</name>
    <dbReference type="NCBI Taxonomy" id="2740184"/>
    <lineage>
        <taxon>Bacteria</taxon>
        <taxon>Pseudomonadati</taxon>
        <taxon>Thermodesulfobacteriota</taxon>
        <taxon>Desulfuromonadia</taxon>
        <taxon>Geobacterales</taxon>
        <taxon>Geobacteraceae</taxon>
        <taxon>Geomonas</taxon>
    </lineage>
</organism>
<evidence type="ECO:0000313" key="1">
    <source>
        <dbReference type="EMBL" id="GFO60345.1"/>
    </source>
</evidence>
<dbReference type="InterPro" id="IPR012337">
    <property type="entry name" value="RNaseH-like_sf"/>
</dbReference>
<dbReference type="RefSeq" id="WP_183355170.1">
    <property type="nucleotide sequence ID" value="NZ_BLXX01000008.1"/>
</dbReference>
<reference evidence="2" key="1">
    <citation type="submission" date="2020-06" db="EMBL/GenBank/DDBJ databases">
        <title>Draft genomic sequence of Geomonas sp. Red330.</title>
        <authorList>
            <person name="Itoh H."/>
            <person name="Zhenxing X."/>
            <person name="Ushijima N."/>
            <person name="Masuda Y."/>
            <person name="Shiratori Y."/>
            <person name="Senoo K."/>
        </authorList>
    </citation>
    <scope>NUCLEOTIDE SEQUENCE [LARGE SCALE GENOMIC DNA]</scope>
    <source>
        <strain evidence="2">Red330</strain>
    </source>
</reference>
<dbReference type="Gene3D" id="3.30.420.10">
    <property type="entry name" value="Ribonuclease H-like superfamily/Ribonuclease H"/>
    <property type="match status" value="1"/>
</dbReference>
<protein>
    <submittedName>
        <fullName evidence="1">Uncharacterized protein</fullName>
    </submittedName>
</protein>